<reference evidence="3 5" key="2">
    <citation type="submission" date="2018-06" db="EMBL/GenBank/DDBJ databases">
        <authorList>
            <consortium name="Pathogen Informatics"/>
            <person name="Doyle S."/>
        </authorList>
    </citation>
    <scope>NUCLEOTIDE SEQUENCE [LARGE SCALE GENOMIC DNA]</scope>
    <source>
        <strain evidence="3 5">NCTC12437</strain>
    </source>
</reference>
<evidence type="ECO:0000313" key="4">
    <source>
        <dbReference type="Proteomes" id="UP000054735"/>
    </source>
</evidence>
<dbReference type="EMBL" id="LNXT01000044">
    <property type="protein sequence ID" value="KTC68749.1"/>
    <property type="molecule type" value="Genomic_DNA"/>
</dbReference>
<dbReference type="AlphaFoldDB" id="A0A378I6A2"/>
<keyword evidence="4" id="KW-1185">Reference proteome</keyword>
<dbReference type="RefSeq" id="WP_065232841.1">
    <property type="nucleotide sequence ID" value="NZ_CAAAHV010000020.1"/>
</dbReference>
<evidence type="ECO:0000313" key="2">
    <source>
        <dbReference type="EMBL" id="KTC68749.1"/>
    </source>
</evidence>
<keyword evidence="1" id="KW-0175">Coiled coil</keyword>
<name>A0A378I6A2_9GAMM</name>
<evidence type="ECO:0000313" key="5">
    <source>
        <dbReference type="Proteomes" id="UP000255066"/>
    </source>
</evidence>
<sequence>MIKRLMWLLNHGTARKFELAIMKKLGVEEIYLPKIYPSDPRFRSVSVDHSEDQNLTIPKKELDILNAQNWYINPSVEAWEIANKYFPVIFFILYDCNLLKLVAKHYKGIAVWRTYGLDKTLSYSMIIEQTNTKRYAELLGERLVFGQAYPHLHTIERPFLAERRVDLPAGMFDCEMNDEWIGTNKKIYFVCPDIGFSVYYQQIYREFVEQLGDFPHAIAGSQPVYVSDPNILGFVAKEAHERNMREMRVMYYHSSEPNHIHYHPFEALKAGMPLIFMAGGILDQFGGHSLPGRCESIDEARKKIKRILNDDWSLIADIRKSQEVLLNPMRLETCYNDWLKGFQRIAQLVEEHKSRPPVIKKKKFRIALFFNDAINYELQLMIQMLKAGAKQAGTELDLIFAFEQIPVISKEELAEFNYRLFKWVTLDSEASFRALSYEGCPKPLVNADFYVPDDGINCFLDCDLWIFPVDCLRYPILPIRPYILNLLNFSSSAEKNAQNLFDDQLIPHCHIAEATFTTSSYLSDSLVRVIGIPENKVARWVVCSELDEIALEKKPALDRFLWVVDQNWQKNLDMVLDGLRIYYEELGGQTDCYALGLMPEDGILLTEQQQQWLDNEKRIVRHRRLSQEKYQQLLPTCKFLWHPSLTDGNLYTILDCSRLNINVLALRQSALECINDQFKLNIKWMDNAGARDYAHALKQMESGVDKRSASLQKREFNKNMDQLKKHYWELIEQCL</sequence>
<reference evidence="2 4" key="1">
    <citation type="submission" date="2015-11" db="EMBL/GenBank/DDBJ databases">
        <title>Genomic analysis of 38 Legionella species identifies large and diverse effector repertoires.</title>
        <authorList>
            <person name="Burstein D."/>
            <person name="Amaro F."/>
            <person name="Zusman T."/>
            <person name="Lifshitz Z."/>
            <person name="Cohen O."/>
            <person name="Gilbert J.A."/>
            <person name="Pupko T."/>
            <person name="Shuman H.A."/>
            <person name="Segal G."/>
        </authorList>
    </citation>
    <scope>NUCLEOTIDE SEQUENCE [LARGE SCALE GENOMIC DNA]</scope>
    <source>
        <strain evidence="2 4">CDC#1407-AL-14</strain>
    </source>
</reference>
<evidence type="ECO:0000313" key="3">
    <source>
        <dbReference type="EMBL" id="STX30265.1"/>
    </source>
</evidence>
<dbReference type="OrthoDB" id="8479354at2"/>
<dbReference type="Proteomes" id="UP000255066">
    <property type="component" value="Unassembled WGS sequence"/>
</dbReference>
<organism evidence="3 5">
    <name type="scientific">Legionella birminghamensis</name>
    <dbReference type="NCBI Taxonomy" id="28083"/>
    <lineage>
        <taxon>Bacteria</taxon>
        <taxon>Pseudomonadati</taxon>
        <taxon>Pseudomonadota</taxon>
        <taxon>Gammaproteobacteria</taxon>
        <taxon>Legionellales</taxon>
        <taxon>Legionellaceae</taxon>
        <taxon>Legionella</taxon>
    </lineage>
</organism>
<dbReference type="STRING" id="28083.Lbir_2282"/>
<dbReference type="Proteomes" id="UP000054735">
    <property type="component" value="Unassembled WGS sequence"/>
</dbReference>
<feature type="coiled-coil region" evidence="1">
    <location>
        <begin position="706"/>
        <end position="733"/>
    </location>
</feature>
<dbReference type="EMBL" id="UGNW01000001">
    <property type="protein sequence ID" value="STX30265.1"/>
    <property type="molecule type" value="Genomic_DNA"/>
</dbReference>
<gene>
    <name evidence="2" type="ORF">Lbir_2282</name>
    <name evidence="3" type="ORF">NCTC12437_00018</name>
</gene>
<proteinExistence type="predicted"/>
<accession>A0A378I6A2</accession>
<protein>
    <submittedName>
        <fullName evidence="3">Uncharacterized protein</fullName>
    </submittedName>
</protein>
<dbReference type="SUPFAM" id="SSF53756">
    <property type="entry name" value="UDP-Glycosyltransferase/glycogen phosphorylase"/>
    <property type="match status" value="1"/>
</dbReference>
<evidence type="ECO:0000256" key="1">
    <source>
        <dbReference type="SAM" id="Coils"/>
    </source>
</evidence>